<accession>X1T479</accession>
<feature type="non-terminal residue" evidence="1">
    <location>
        <position position="56"/>
    </location>
</feature>
<dbReference type="PROSITE" id="PS51197">
    <property type="entry name" value="HTH_RRF2_2"/>
    <property type="match status" value="1"/>
</dbReference>
<dbReference type="Gene3D" id="1.10.10.10">
    <property type="entry name" value="Winged helix-like DNA-binding domain superfamily/Winged helix DNA-binding domain"/>
    <property type="match status" value="1"/>
</dbReference>
<protein>
    <recommendedName>
        <fullName evidence="2">Transcriptional regulator</fullName>
    </recommendedName>
</protein>
<reference evidence="1" key="1">
    <citation type="journal article" date="2014" name="Front. Microbiol.">
        <title>High frequency of phylogenetically diverse reductive dehalogenase-homologous genes in deep subseafloor sedimentary metagenomes.</title>
        <authorList>
            <person name="Kawai M."/>
            <person name="Futagami T."/>
            <person name="Toyoda A."/>
            <person name="Takaki Y."/>
            <person name="Nishi S."/>
            <person name="Hori S."/>
            <person name="Arai W."/>
            <person name="Tsubouchi T."/>
            <person name="Morono Y."/>
            <person name="Uchiyama I."/>
            <person name="Ito T."/>
            <person name="Fujiyama A."/>
            <person name="Inagaki F."/>
            <person name="Takami H."/>
        </authorList>
    </citation>
    <scope>NUCLEOTIDE SEQUENCE</scope>
    <source>
        <strain evidence="1">Expedition CK06-06</strain>
    </source>
</reference>
<dbReference type="InterPro" id="IPR000944">
    <property type="entry name" value="Tscrpt_reg_Rrf2"/>
</dbReference>
<comment type="caution">
    <text evidence="1">The sequence shown here is derived from an EMBL/GenBank/DDBJ whole genome shotgun (WGS) entry which is preliminary data.</text>
</comment>
<dbReference type="EMBL" id="BARW01010949">
    <property type="protein sequence ID" value="GAI82420.1"/>
    <property type="molecule type" value="Genomic_DNA"/>
</dbReference>
<proteinExistence type="predicted"/>
<dbReference type="Pfam" id="PF02082">
    <property type="entry name" value="Rrf2"/>
    <property type="match status" value="1"/>
</dbReference>
<sequence length="56" mass="6328">MDILRRNTDYALRAMVKLAGHYGEDPVSTRDISQTEDISYQLACKLMQKLNNAGLV</sequence>
<dbReference type="InterPro" id="IPR036390">
    <property type="entry name" value="WH_DNA-bd_sf"/>
</dbReference>
<name>X1T479_9ZZZZ</name>
<gene>
    <name evidence="1" type="ORF">S12H4_21320</name>
</gene>
<dbReference type="SUPFAM" id="SSF46785">
    <property type="entry name" value="Winged helix' DNA-binding domain"/>
    <property type="match status" value="1"/>
</dbReference>
<organism evidence="1">
    <name type="scientific">marine sediment metagenome</name>
    <dbReference type="NCBI Taxonomy" id="412755"/>
    <lineage>
        <taxon>unclassified sequences</taxon>
        <taxon>metagenomes</taxon>
        <taxon>ecological metagenomes</taxon>
    </lineage>
</organism>
<evidence type="ECO:0008006" key="2">
    <source>
        <dbReference type="Google" id="ProtNLM"/>
    </source>
</evidence>
<dbReference type="InterPro" id="IPR036388">
    <property type="entry name" value="WH-like_DNA-bd_sf"/>
</dbReference>
<evidence type="ECO:0000313" key="1">
    <source>
        <dbReference type="EMBL" id="GAI82420.1"/>
    </source>
</evidence>
<dbReference type="AlphaFoldDB" id="X1T479"/>